<gene>
    <name evidence="1" type="ORF">IAQ69_08845</name>
</gene>
<accession>A0A7T7WH02</accession>
<dbReference type="EMBL" id="CP060811">
    <property type="protein sequence ID" value="QQN86986.1"/>
    <property type="molecule type" value="Genomic_DNA"/>
</dbReference>
<name>A0A7T7WH02_9GAMM</name>
<reference evidence="1 2" key="1">
    <citation type="submission" date="2020-08" db="EMBL/GenBank/DDBJ databases">
        <title>Emergence of ISAba1-mediated novel tet(X) in Acinetobacter variabilis from a chicken farm.</title>
        <authorList>
            <person name="Peng K."/>
            <person name="Li R."/>
        </authorList>
    </citation>
    <scope>NUCLEOTIDE SEQUENCE [LARGE SCALE GENOMIC DNA]</scope>
    <source>
        <strain evidence="1 2">XM9F202-2</strain>
    </source>
</reference>
<proteinExistence type="predicted"/>
<dbReference type="RefSeq" id="WP_200228675.1">
    <property type="nucleotide sequence ID" value="NZ_CP060811.1"/>
</dbReference>
<organism evidence="1 2">
    <name type="scientific">Acinetobacter variabilis</name>
    <dbReference type="NCBI Taxonomy" id="70346"/>
    <lineage>
        <taxon>Bacteria</taxon>
        <taxon>Pseudomonadati</taxon>
        <taxon>Pseudomonadota</taxon>
        <taxon>Gammaproteobacteria</taxon>
        <taxon>Moraxellales</taxon>
        <taxon>Moraxellaceae</taxon>
        <taxon>Acinetobacter</taxon>
    </lineage>
</organism>
<dbReference type="Proteomes" id="UP000596079">
    <property type="component" value="Chromosome"/>
</dbReference>
<dbReference type="AlphaFoldDB" id="A0A7T7WH02"/>
<evidence type="ECO:0000313" key="2">
    <source>
        <dbReference type="Proteomes" id="UP000596079"/>
    </source>
</evidence>
<evidence type="ECO:0000313" key="1">
    <source>
        <dbReference type="EMBL" id="QQN86986.1"/>
    </source>
</evidence>
<protein>
    <submittedName>
        <fullName evidence="1">Uncharacterized protein</fullName>
    </submittedName>
</protein>
<sequence>MDVVKYLYHSDLLLEDEKGLAIIGSGRYVLSVGDKVVIKQILEQDKKRCLVEISFASNNHSQTYEDQCELKFEGCGDAFQQYLNSTTVH</sequence>